<comment type="caution">
    <text evidence="2">The sequence shown here is derived from an EMBL/GenBank/DDBJ whole genome shotgun (WGS) entry which is preliminary data.</text>
</comment>
<organism evidence="2 3">
    <name type="scientific">Candidatus Scybalomonas excrementavium</name>
    <dbReference type="NCBI Taxonomy" id="2840943"/>
    <lineage>
        <taxon>Bacteria</taxon>
        <taxon>Bacillati</taxon>
        <taxon>Bacillota</taxon>
        <taxon>Clostridia</taxon>
        <taxon>Lachnospirales</taxon>
        <taxon>Lachnospiraceae</taxon>
        <taxon>Lachnospiraceae incertae sedis</taxon>
        <taxon>Candidatus Scybalomonas</taxon>
    </lineage>
</organism>
<dbReference type="Proteomes" id="UP000823618">
    <property type="component" value="Unassembled WGS sequence"/>
</dbReference>
<keyword evidence="1" id="KW-1133">Transmembrane helix</keyword>
<evidence type="ECO:0008006" key="4">
    <source>
        <dbReference type="Google" id="ProtNLM"/>
    </source>
</evidence>
<feature type="transmembrane region" description="Helical" evidence="1">
    <location>
        <begin position="12"/>
        <end position="30"/>
    </location>
</feature>
<feature type="transmembrane region" description="Helical" evidence="1">
    <location>
        <begin position="73"/>
        <end position="96"/>
    </location>
</feature>
<reference evidence="2" key="1">
    <citation type="submission" date="2020-10" db="EMBL/GenBank/DDBJ databases">
        <authorList>
            <person name="Gilroy R."/>
        </authorList>
    </citation>
    <scope>NUCLEOTIDE SEQUENCE</scope>
    <source>
        <strain evidence="2">E3-2379</strain>
    </source>
</reference>
<evidence type="ECO:0000313" key="2">
    <source>
        <dbReference type="EMBL" id="MBO8462872.1"/>
    </source>
</evidence>
<evidence type="ECO:0000313" key="3">
    <source>
        <dbReference type="Proteomes" id="UP000823618"/>
    </source>
</evidence>
<sequence length="182" mass="20889">MEENQKTYYVWNILFFVGLLLGTFVTNLIFKNQTPFNDLWNMDQYQHITTGDLTEKQYFVFLILRRGKQLGMIFILFLLTNRALGVGIPLFLFSFSTSALLSLETMRMGLLGVGIGIVYLLPHYLCYGFSLCVFSKMGQRISQSRTILLQVGVIIGVWIIGCYLEAYWNPTLVKILTTIVTQ</sequence>
<feature type="transmembrane region" description="Helical" evidence="1">
    <location>
        <begin position="108"/>
        <end position="134"/>
    </location>
</feature>
<reference evidence="2" key="2">
    <citation type="journal article" date="2021" name="PeerJ">
        <title>Extensive microbial diversity within the chicken gut microbiome revealed by metagenomics and culture.</title>
        <authorList>
            <person name="Gilroy R."/>
            <person name="Ravi A."/>
            <person name="Getino M."/>
            <person name="Pursley I."/>
            <person name="Horton D.L."/>
            <person name="Alikhan N.F."/>
            <person name="Baker D."/>
            <person name="Gharbi K."/>
            <person name="Hall N."/>
            <person name="Watson M."/>
            <person name="Adriaenssens E.M."/>
            <person name="Foster-Nyarko E."/>
            <person name="Jarju S."/>
            <person name="Secka A."/>
            <person name="Antonio M."/>
            <person name="Oren A."/>
            <person name="Chaudhuri R.R."/>
            <person name="La Ragione R."/>
            <person name="Hildebrand F."/>
            <person name="Pallen M.J."/>
        </authorList>
    </citation>
    <scope>NUCLEOTIDE SEQUENCE</scope>
    <source>
        <strain evidence="2">E3-2379</strain>
    </source>
</reference>
<feature type="transmembrane region" description="Helical" evidence="1">
    <location>
        <begin position="146"/>
        <end position="168"/>
    </location>
</feature>
<keyword evidence="1" id="KW-0812">Transmembrane</keyword>
<proteinExistence type="predicted"/>
<dbReference type="AlphaFoldDB" id="A0A9D9N777"/>
<protein>
    <recommendedName>
        <fullName evidence="4">Stage II sporulation protein M</fullName>
    </recommendedName>
</protein>
<keyword evidence="1" id="KW-0472">Membrane</keyword>
<name>A0A9D9N777_9FIRM</name>
<evidence type="ECO:0000256" key="1">
    <source>
        <dbReference type="SAM" id="Phobius"/>
    </source>
</evidence>
<dbReference type="EMBL" id="JADIML010000083">
    <property type="protein sequence ID" value="MBO8462872.1"/>
    <property type="molecule type" value="Genomic_DNA"/>
</dbReference>
<gene>
    <name evidence="2" type="ORF">IAC13_02945</name>
</gene>
<accession>A0A9D9N777</accession>